<dbReference type="GO" id="GO:0003676">
    <property type="term" value="F:nucleic acid binding"/>
    <property type="evidence" value="ECO:0007669"/>
    <property type="project" value="InterPro"/>
</dbReference>
<evidence type="ECO:0000256" key="1">
    <source>
        <dbReference type="SAM" id="Coils"/>
    </source>
</evidence>
<name>A0A8H4A560_GIGMA</name>
<feature type="domain" description="CCHC-type" evidence="3">
    <location>
        <begin position="84"/>
        <end position="100"/>
    </location>
</feature>
<feature type="compositionally biased region" description="Polar residues" evidence="2">
    <location>
        <begin position="1"/>
        <end position="14"/>
    </location>
</feature>
<feature type="coiled-coil region" evidence="1">
    <location>
        <begin position="496"/>
        <end position="537"/>
    </location>
</feature>
<gene>
    <name evidence="4" type="ORF">F8M41_004751</name>
</gene>
<keyword evidence="1" id="KW-0175">Coiled coil</keyword>
<evidence type="ECO:0000256" key="2">
    <source>
        <dbReference type="SAM" id="MobiDB-lite"/>
    </source>
</evidence>
<evidence type="ECO:0000313" key="4">
    <source>
        <dbReference type="EMBL" id="KAF0435864.1"/>
    </source>
</evidence>
<feature type="domain" description="CCHC-type" evidence="3">
    <location>
        <begin position="66"/>
        <end position="82"/>
    </location>
</feature>
<dbReference type="GO" id="GO:0008270">
    <property type="term" value="F:zinc ion binding"/>
    <property type="evidence" value="ECO:0007669"/>
    <property type="project" value="InterPro"/>
</dbReference>
<feature type="region of interest" description="Disordered" evidence="2">
    <location>
        <begin position="1"/>
        <end position="23"/>
    </location>
</feature>
<comment type="caution">
    <text evidence="4">The sequence shown here is derived from an EMBL/GenBank/DDBJ whole genome shotgun (WGS) entry which is preliminary data.</text>
</comment>
<proteinExistence type="predicted"/>
<organism evidence="4 5">
    <name type="scientific">Gigaspora margarita</name>
    <dbReference type="NCBI Taxonomy" id="4874"/>
    <lineage>
        <taxon>Eukaryota</taxon>
        <taxon>Fungi</taxon>
        <taxon>Fungi incertae sedis</taxon>
        <taxon>Mucoromycota</taxon>
        <taxon>Glomeromycotina</taxon>
        <taxon>Glomeromycetes</taxon>
        <taxon>Diversisporales</taxon>
        <taxon>Gigasporaceae</taxon>
        <taxon>Gigaspora</taxon>
    </lineage>
</organism>
<dbReference type="AlphaFoldDB" id="A0A8H4A560"/>
<sequence>MNELQSMELSNTDYQNREEKEENNNTMSLQLMQLSVESGSTSFQRTQPICKICRGNHGFRFCPNTVCGLCQKKGHIKRDCLLFKCSKCRYQGHNQQECGKQCFRCHEYHVNTTICPPIEERKKSPKEIKEIQQKEKECNYCHQKGHIEYYCETKEIYQKNLNIECGCSEGMNYRKKRNYGNNKTKFHCDKCHMLNEESKIDIVTELGGRKKLYCHECQYFFMLILPYNYEQRTTILGRLEKEGLIWNCYVCQRKNLKRKMHNEGQSFFCTREEKYGTVAYWEISDPTRNYDLATRINHHCYSSKSAGSAYDMNIDKIFQIAKVLLGQTELTMDQALKERQEDKYSLEYENDDYPEEGSEFENYYHSGYAEETDLQEALERSLQTFTEWTKEMSISKTDKTFPNGYNQCQACYMCFDKENTDDLEKIYSIDEEKEIYYCKGYCYNVEICDECTKPTQEKEKEKPLTIKEPKEKQKEISYQDEINFLHQRINWFETTVRKQQEDIDLLKHKLDLMNSQKRHYRDKLRFLMDEVANLMEKSLQQDIYIPFDPMTQAQQIIDGSLVANAEFQERILNDDEDIFMEDADAFREAMVQKAHEQNQDLIDLMENETIGLYHAHLLEPEKREPSRKRARSADSRLEKNYAPINNISINK</sequence>
<dbReference type="Proteomes" id="UP000439903">
    <property type="component" value="Unassembled WGS sequence"/>
</dbReference>
<dbReference type="OrthoDB" id="2467137at2759"/>
<reference evidence="4 5" key="1">
    <citation type="journal article" date="2019" name="Environ. Microbiol.">
        <title>At the nexus of three kingdoms: the genome of the mycorrhizal fungus Gigaspora margarita provides insights into plant, endobacterial and fungal interactions.</title>
        <authorList>
            <person name="Venice F."/>
            <person name="Ghignone S."/>
            <person name="Salvioli di Fossalunga A."/>
            <person name="Amselem J."/>
            <person name="Novero M."/>
            <person name="Xianan X."/>
            <person name="Sedzielewska Toro K."/>
            <person name="Morin E."/>
            <person name="Lipzen A."/>
            <person name="Grigoriev I.V."/>
            <person name="Henrissat B."/>
            <person name="Martin F.M."/>
            <person name="Bonfante P."/>
        </authorList>
    </citation>
    <scope>NUCLEOTIDE SEQUENCE [LARGE SCALE GENOMIC DNA]</scope>
    <source>
        <strain evidence="4 5">BEG34</strain>
    </source>
</reference>
<dbReference type="SMART" id="SM00343">
    <property type="entry name" value="ZnF_C2HC"/>
    <property type="match status" value="3"/>
</dbReference>
<protein>
    <recommendedName>
        <fullName evidence="3">CCHC-type domain-containing protein</fullName>
    </recommendedName>
</protein>
<feature type="domain" description="CCHC-type" evidence="3">
    <location>
        <begin position="137"/>
        <end position="153"/>
    </location>
</feature>
<keyword evidence="5" id="KW-1185">Reference proteome</keyword>
<evidence type="ECO:0000313" key="5">
    <source>
        <dbReference type="Proteomes" id="UP000439903"/>
    </source>
</evidence>
<evidence type="ECO:0000259" key="3">
    <source>
        <dbReference type="SMART" id="SM00343"/>
    </source>
</evidence>
<dbReference type="InterPro" id="IPR001878">
    <property type="entry name" value="Znf_CCHC"/>
</dbReference>
<dbReference type="EMBL" id="WTPW01001439">
    <property type="protein sequence ID" value="KAF0435864.1"/>
    <property type="molecule type" value="Genomic_DNA"/>
</dbReference>
<accession>A0A8H4A560</accession>